<dbReference type="Pfam" id="PF21002">
    <property type="entry name" value="TMEM106_N"/>
    <property type="match status" value="1"/>
</dbReference>
<dbReference type="GeneID" id="111170191"/>
<evidence type="ECO:0000313" key="14">
    <source>
        <dbReference type="RefSeq" id="XP_022420799.1"/>
    </source>
</evidence>
<dbReference type="RefSeq" id="XP_022420798.1">
    <property type="nucleotide sequence ID" value="XM_022565090.1"/>
</dbReference>
<reference evidence="11 12" key="1">
    <citation type="submission" date="2025-04" db="UniProtKB">
        <authorList>
            <consortium name="RefSeq"/>
        </authorList>
    </citation>
    <scope>IDENTIFICATION</scope>
    <source>
        <tissue evidence="11 12">Blood</tissue>
    </source>
</reference>
<keyword evidence="3 7" id="KW-0812">Transmembrane</keyword>
<evidence type="ECO:0000256" key="7">
    <source>
        <dbReference type="SAM" id="Phobius"/>
    </source>
</evidence>
<dbReference type="CTD" id="113277"/>
<dbReference type="AlphaFoldDB" id="A0A2Y9MG04"/>
<evidence type="ECO:0000256" key="6">
    <source>
        <dbReference type="SAM" id="MobiDB-lite"/>
    </source>
</evidence>
<comment type="similarity">
    <text evidence="2">Belongs to the TMEM106 family.</text>
</comment>
<dbReference type="PANTHER" id="PTHR28556:SF3">
    <property type="entry name" value="TRANSMEMBRANE PROTEIN 106A"/>
    <property type="match status" value="1"/>
</dbReference>
<keyword evidence="4 7" id="KW-1133">Transmembrane helix</keyword>
<feature type="domain" description="Transmembrane protein 106 C-terminal" evidence="8">
    <location>
        <begin position="115"/>
        <end position="191"/>
    </location>
</feature>
<feature type="domain" description="Transmembrane protein 106 N-terminal" evidence="9">
    <location>
        <begin position="2"/>
        <end position="92"/>
    </location>
</feature>
<evidence type="ECO:0000313" key="13">
    <source>
        <dbReference type="RefSeq" id="XP_022420798.1"/>
    </source>
</evidence>
<feature type="region of interest" description="Disordered" evidence="6">
    <location>
        <begin position="1"/>
        <end position="41"/>
    </location>
</feature>
<dbReference type="Pfam" id="PF07092">
    <property type="entry name" value="TMEM106"/>
    <property type="match status" value="1"/>
</dbReference>
<evidence type="ECO:0000256" key="3">
    <source>
        <dbReference type="ARBA" id="ARBA00022692"/>
    </source>
</evidence>
<proteinExistence type="inferred from homology"/>
<evidence type="ECO:0000313" key="10">
    <source>
        <dbReference type="Proteomes" id="UP000248483"/>
    </source>
</evidence>
<dbReference type="RefSeq" id="XP_022420797.1">
    <property type="nucleotide sequence ID" value="XM_022565089.1"/>
</dbReference>
<dbReference type="InterPro" id="IPR009790">
    <property type="entry name" value="TMEM106"/>
</dbReference>
<dbReference type="InterPro" id="IPR048509">
    <property type="entry name" value="TMEM106_C"/>
</dbReference>
<organism evidence="10 15">
    <name type="scientific">Delphinapterus leucas</name>
    <name type="common">Beluga whale</name>
    <dbReference type="NCBI Taxonomy" id="9749"/>
    <lineage>
        <taxon>Eukaryota</taxon>
        <taxon>Metazoa</taxon>
        <taxon>Chordata</taxon>
        <taxon>Craniata</taxon>
        <taxon>Vertebrata</taxon>
        <taxon>Euteleostomi</taxon>
        <taxon>Mammalia</taxon>
        <taxon>Eutheria</taxon>
        <taxon>Laurasiatheria</taxon>
        <taxon>Artiodactyla</taxon>
        <taxon>Whippomorpha</taxon>
        <taxon>Cetacea</taxon>
        <taxon>Odontoceti</taxon>
        <taxon>Monodontidae</taxon>
        <taxon>Delphinapterus</taxon>
    </lineage>
</organism>
<dbReference type="RefSeq" id="XP_022420799.1">
    <property type="nucleotide sequence ID" value="XM_022565091.1"/>
</dbReference>
<evidence type="ECO:0000259" key="9">
    <source>
        <dbReference type="Pfam" id="PF21002"/>
    </source>
</evidence>
<dbReference type="GO" id="GO:0012505">
    <property type="term" value="C:endomembrane system"/>
    <property type="evidence" value="ECO:0007669"/>
    <property type="project" value="UniProtKB-SubCell"/>
</dbReference>
<accession>A0A2Y9MG04</accession>
<evidence type="ECO:0000313" key="11">
    <source>
        <dbReference type="RefSeq" id="XP_022420796.1"/>
    </source>
</evidence>
<feature type="compositionally biased region" description="Low complexity" evidence="6">
    <location>
        <begin position="27"/>
        <end position="41"/>
    </location>
</feature>
<keyword evidence="5 7" id="KW-0472">Membrane</keyword>
<evidence type="ECO:0000259" key="8">
    <source>
        <dbReference type="Pfam" id="PF07092"/>
    </source>
</evidence>
<dbReference type="InterPro" id="IPR048511">
    <property type="entry name" value="TMEM106_N"/>
</dbReference>
<dbReference type="PANTHER" id="PTHR28556">
    <property type="entry name" value="TRANSMEMBRANE PROTEIN 106B"/>
    <property type="match status" value="1"/>
</dbReference>
<protein>
    <submittedName>
        <fullName evidence="11 12">Transmembrane protein 106A isoform X1</fullName>
    </submittedName>
</protein>
<evidence type="ECO:0000256" key="1">
    <source>
        <dbReference type="ARBA" id="ARBA00004308"/>
    </source>
</evidence>
<dbReference type="RefSeq" id="XP_022420800.1">
    <property type="nucleotide sequence ID" value="XM_022565092.1"/>
</dbReference>
<evidence type="ECO:0000256" key="5">
    <source>
        <dbReference type="ARBA" id="ARBA00023136"/>
    </source>
</evidence>
<name>A0A2Y9MG04_DELLE</name>
<keyword evidence="10" id="KW-1185">Reference proteome</keyword>
<comment type="subcellular location">
    <subcellularLocation>
        <location evidence="1">Endomembrane system</location>
    </subcellularLocation>
</comment>
<evidence type="ECO:0000256" key="4">
    <source>
        <dbReference type="ARBA" id="ARBA00022989"/>
    </source>
</evidence>
<evidence type="ECO:0000256" key="2">
    <source>
        <dbReference type="ARBA" id="ARBA00008111"/>
    </source>
</evidence>
<evidence type="ECO:0000313" key="15">
    <source>
        <dbReference type="RefSeq" id="XP_022420800.1"/>
    </source>
</evidence>
<dbReference type="STRING" id="9749.A0A2Y9MG04"/>
<dbReference type="KEGG" id="dle:111170191"/>
<gene>
    <name evidence="11 12 13 14 15" type="primary">TMEM106A</name>
</gene>
<dbReference type="Proteomes" id="UP000248483">
    <property type="component" value="Unplaced"/>
</dbReference>
<sequence length="293" mass="31040">MGETLSQLGSREDENKSMLPSGPAFGSKAASYSSTTSSKPSCSCAPCERAAGGSFVTCPTCQGSGEIPRELEKQLVALIPYGDQRLKPRHTKLSVFLAVFICLVTSSLIVFFLFPRTIAVQPVGLNSSTVTVGEADVHLNITNILSISNNNYYPIAVTQLTIEVLHLSLVVGQVSDSLLLHIGPLASEQVTPSCWPDLPPDLYLAENQSPPCASAHPGHPDLFLPEPFRAAGLPELRICGLPGKRIQAPLAGPSPAVTCLLSSSPGHLPAWSGSLVLLEASTSYSPWSVLRKV</sequence>
<evidence type="ECO:0000313" key="12">
    <source>
        <dbReference type="RefSeq" id="XP_022420797.1"/>
    </source>
</evidence>
<dbReference type="RefSeq" id="XP_022420796.1">
    <property type="nucleotide sequence ID" value="XM_022565088.1"/>
</dbReference>
<feature type="transmembrane region" description="Helical" evidence="7">
    <location>
        <begin position="93"/>
        <end position="114"/>
    </location>
</feature>